<keyword evidence="1" id="KW-0812">Transmembrane</keyword>
<dbReference type="AlphaFoldDB" id="A0A1S2XNS0"/>
<gene>
    <name evidence="3" type="primary">LOC101488591</name>
</gene>
<organism evidence="2 3">
    <name type="scientific">Cicer arietinum</name>
    <name type="common">Chickpea</name>
    <name type="synonym">Garbanzo</name>
    <dbReference type="NCBI Taxonomy" id="3827"/>
    <lineage>
        <taxon>Eukaryota</taxon>
        <taxon>Viridiplantae</taxon>
        <taxon>Streptophyta</taxon>
        <taxon>Embryophyta</taxon>
        <taxon>Tracheophyta</taxon>
        <taxon>Spermatophyta</taxon>
        <taxon>Magnoliopsida</taxon>
        <taxon>eudicotyledons</taxon>
        <taxon>Gunneridae</taxon>
        <taxon>Pentapetalae</taxon>
        <taxon>rosids</taxon>
        <taxon>fabids</taxon>
        <taxon>Fabales</taxon>
        <taxon>Fabaceae</taxon>
        <taxon>Papilionoideae</taxon>
        <taxon>50 kb inversion clade</taxon>
        <taxon>NPAAA clade</taxon>
        <taxon>Hologalegina</taxon>
        <taxon>IRL clade</taxon>
        <taxon>Cicereae</taxon>
        <taxon>Cicer</taxon>
    </lineage>
</organism>
<keyword evidence="1" id="KW-0472">Membrane</keyword>
<evidence type="ECO:0000313" key="2">
    <source>
        <dbReference type="Proteomes" id="UP000087171"/>
    </source>
</evidence>
<dbReference type="Proteomes" id="UP000087171">
    <property type="component" value="Chromosome Ca3"/>
</dbReference>
<keyword evidence="1" id="KW-1133">Transmembrane helix</keyword>
<proteinExistence type="predicted"/>
<keyword evidence="2" id="KW-1185">Reference proteome</keyword>
<dbReference type="eggNOG" id="KOG0017">
    <property type="taxonomic scope" value="Eukaryota"/>
</dbReference>
<dbReference type="Pfam" id="PF14223">
    <property type="entry name" value="Retrotran_gag_2"/>
    <property type="match status" value="1"/>
</dbReference>
<protein>
    <submittedName>
        <fullName evidence="3">Uncharacterized protein LOC101488591</fullName>
    </submittedName>
</protein>
<reference evidence="3" key="2">
    <citation type="submission" date="2025-08" db="UniProtKB">
        <authorList>
            <consortium name="RefSeq"/>
        </authorList>
    </citation>
    <scope>IDENTIFICATION</scope>
    <source>
        <tissue evidence="3">Etiolated seedlings</tissue>
    </source>
</reference>
<dbReference type="PaxDb" id="3827-XP_004492156.1"/>
<evidence type="ECO:0000313" key="3">
    <source>
        <dbReference type="RefSeq" id="XP_004492156.1"/>
    </source>
</evidence>
<reference evidence="2" key="1">
    <citation type="journal article" date="2013" name="Nat. Biotechnol.">
        <title>Draft genome sequence of chickpea (Cicer arietinum) provides a resource for trait improvement.</title>
        <authorList>
            <person name="Varshney R.K."/>
            <person name="Song C."/>
            <person name="Saxena R.K."/>
            <person name="Azam S."/>
            <person name="Yu S."/>
            <person name="Sharpe A.G."/>
            <person name="Cannon S."/>
            <person name="Baek J."/>
            <person name="Rosen B.D."/>
            <person name="Tar'an B."/>
            <person name="Millan T."/>
            <person name="Zhang X."/>
            <person name="Ramsay L.D."/>
            <person name="Iwata A."/>
            <person name="Wang Y."/>
            <person name="Nelson W."/>
            <person name="Farmer A.D."/>
            <person name="Gaur P.M."/>
            <person name="Soderlund C."/>
            <person name="Penmetsa R.V."/>
            <person name="Xu C."/>
            <person name="Bharti A.K."/>
            <person name="He W."/>
            <person name="Winter P."/>
            <person name="Zhao S."/>
            <person name="Hane J.K."/>
            <person name="Carrasquilla-Garcia N."/>
            <person name="Condie J.A."/>
            <person name="Upadhyaya H.D."/>
            <person name="Luo M.C."/>
            <person name="Thudi M."/>
            <person name="Gowda C.L."/>
            <person name="Singh N.P."/>
            <person name="Lichtenzveig J."/>
            <person name="Gali K.K."/>
            <person name="Rubio J."/>
            <person name="Nadarajan N."/>
            <person name="Dolezel J."/>
            <person name="Bansal K.C."/>
            <person name="Xu X."/>
            <person name="Edwards D."/>
            <person name="Zhang G."/>
            <person name="Kahl G."/>
            <person name="Gil J."/>
            <person name="Singh K.B."/>
            <person name="Datta S.K."/>
            <person name="Jackson S.A."/>
            <person name="Wang J."/>
            <person name="Cook D.R."/>
        </authorList>
    </citation>
    <scope>NUCLEOTIDE SEQUENCE [LARGE SCALE GENOMIC DNA]</scope>
    <source>
        <strain evidence="2">cv. CDC Frontier</strain>
    </source>
</reference>
<accession>A0A1S2XNS0</accession>
<dbReference type="OrthoDB" id="1742098at2759"/>
<feature type="transmembrane region" description="Helical" evidence="1">
    <location>
        <begin position="48"/>
        <end position="64"/>
    </location>
</feature>
<sequence length="136" mass="16013">MVSSHESIVWTQGVCEIVENEYDELQDEERLSQVENEVLAETRKKNRQALLSFINVWLILYYCSRVKTIMNQMKRYGDKIEDVRVTEKILRSLIPKFDYVVCVIEEPKDLDSVSIEELEGSCKLKKKERSKGKRSH</sequence>
<dbReference type="PANTHER" id="PTHR35317:SF27">
    <property type="entry name" value="RETROVIRUS-RELATED POL POLYPROTEIN FROM TRANSPOSON TNT 1-94"/>
    <property type="match status" value="1"/>
</dbReference>
<dbReference type="PANTHER" id="PTHR35317">
    <property type="entry name" value="OS04G0629600 PROTEIN"/>
    <property type="match status" value="1"/>
</dbReference>
<dbReference type="RefSeq" id="XP_004492156.1">
    <property type="nucleotide sequence ID" value="XM_004492099.1"/>
</dbReference>
<evidence type="ECO:0000256" key="1">
    <source>
        <dbReference type="SAM" id="Phobius"/>
    </source>
</evidence>
<name>A0A1S2XNS0_CICAR</name>